<sequence>MELDYNDHSPASSGEGLVTERSKARLKGLKDGLASKLRSLGFPVREPTMDTRANKQVEDDTNEAIRRSMLTEEELRKEDQAKTGKQADERLGYSTKPTVKEANEAKNEQASYNIADEMQSGMGTEKKHLKSPVEILTWSPSLPPLRPTIARQPRSPPNSDSGSGFTSQHPKSSAKFLAFSQTPLPPPTIARQPGSPPNSGSSSGFTSQHPESSAEFLASSRSSLLLNPKLARRPPSPTNSEDRVGTTGNFGGDGNGGSSSGPGLPPIAKEQEDEDEEEEEGGPSMPSDPKSRKSF</sequence>
<proteinExistence type="predicted"/>
<feature type="region of interest" description="Disordered" evidence="1">
    <location>
        <begin position="40"/>
        <end position="295"/>
    </location>
</feature>
<reference evidence="2" key="2">
    <citation type="submission" date="2023-05" db="EMBL/GenBank/DDBJ databases">
        <authorList>
            <consortium name="Lawrence Berkeley National Laboratory"/>
            <person name="Steindorff A."/>
            <person name="Hensen N."/>
            <person name="Bonometti L."/>
            <person name="Westerberg I."/>
            <person name="Brannstrom I.O."/>
            <person name="Guillou S."/>
            <person name="Cros-Aarteil S."/>
            <person name="Calhoun S."/>
            <person name="Haridas S."/>
            <person name="Kuo A."/>
            <person name="Mondo S."/>
            <person name="Pangilinan J."/>
            <person name="Riley R."/>
            <person name="Labutti K."/>
            <person name="Andreopoulos B."/>
            <person name="Lipzen A."/>
            <person name="Chen C."/>
            <person name="Yanf M."/>
            <person name="Daum C."/>
            <person name="Ng V."/>
            <person name="Clum A."/>
            <person name="Ohm R."/>
            <person name="Martin F."/>
            <person name="Silar P."/>
            <person name="Natvig D."/>
            <person name="Lalanne C."/>
            <person name="Gautier V."/>
            <person name="Ament-Velasquez S.L."/>
            <person name="Kruys A."/>
            <person name="Hutchinson M.I."/>
            <person name="Powell A.J."/>
            <person name="Barry K."/>
            <person name="Miller A.N."/>
            <person name="Grigoriev I.V."/>
            <person name="Debuchy R."/>
            <person name="Gladieux P."/>
            <person name="Thoren M.H."/>
            <person name="Johannesson H."/>
        </authorList>
    </citation>
    <scope>NUCLEOTIDE SEQUENCE</scope>
    <source>
        <strain evidence="2">CBS 990.96</strain>
    </source>
</reference>
<dbReference type="AlphaFoldDB" id="A0AAN7BVA2"/>
<feature type="compositionally biased region" description="Gly residues" evidence="1">
    <location>
        <begin position="248"/>
        <end position="260"/>
    </location>
</feature>
<evidence type="ECO:0000313" key="2">
    <source>
        <dbReference type="EMBL" id="KAK4230097.1"/>
    </source>
</evidence>
<feature type="compositionally biased region" description="Basic and acidic residues" evidence="1">
    <location>
        <begin position="98"/>
        <end position="107"/>
    </location>
</feature>
<evidence type="ECO:0000313" key="3">
    <source>
        <dbReference type="Proteomes" id="UP001301958"/>
    </source>
</evidence>
<dbReference type="Proteomes" id="UP001301958">
    <property type="component" value="Unassembled WGS sequence"/>
</dbReference>
<dbReference type="EMBL" id="MU865302">
    <property type="protein sequence ID" value="KAK4230097.1"/>
    <property type="molecule type" value="Genomic_DNA"/>
</dbReference>
<feature type="region of interest" description="Disordered" evidence="1">
    <location>
        <begin position="1"/>
        <end position="21"/>
    </location>
</feature>
<organism evidence="2 3">
    <name type="scientific">Podospora fimiseda</name>
    <dbReference type="NCBI Taxonomy" id="252190"/>
    <lineage>
        <taxon>Eukaryota</taxon>
        <taxon>Fungi</taxon>
        <taxon>Dikarya</taxon>
        <taxon>Ascomycota</taxon>
        <taxon>Pezizomycotina</taxon>
        <taxon>Sordariomycetes</taxon>
        <taxon>Sordariomycetidae</taxon>
        <taxon>Sordariales</taxon>
        <taxon>Podosporaceae</taxon>
        <taxon>Podospora</taxon>
    </lineage>
</organism>
<gene>
    <name evidence="2" type="ORF">QBC38DRAFT_452701</name>
</gene>
<feature type="compositionally biased region" description="Polar residues" evidence="1">
    <location>
        <begin position="157"/>
        <end position="171"/>
    </location>
</feature>
<feature type="compositionally biased region" description="Basic and acidic residues" evidence="1">
    <location>
        <begin position="47"/>
        <end position="91"/>
    </location>
</feature>
<feature type="compositionally biased region" description="Acidic residues" evidence="1">
    <location>
        <begin position="271"/>
        <end position="281"/>
    </location>
</feature>
<protein>
    <submittedName>
        <fullName evidence="2">Uncharacterized protein</fullName>
    </submittedName>
</protein>
<evidence type="ECO:0000256" key="1">
    <source>
        <dbReference type="SAM" id="MobiDB-lite"/>
    </source>
</evidence>
<feature type="compositionally biased region" description="Low complexity" evidence="1">
    <location>
        <begin position="211"/>
        <end position="226"/>
    </location>
</feature>
<name>A0AAN7BVA2_9PEZI</name>
<accession>A0AAN7BVA2</accession>
<reference evidence="2" key="1">
    <citation type="journal article" date="2023" name="Mol. Phylogenet. Evol.">
        <title>Genome-scale phylogeny and comparative genomics of the fungal order Sordariales.</title>
        <authorList>
            <person name="Hensen N."/>
            <person name="Bonometti L."/>
            <person name="Westerberg I."/>
            <person name="Brannstrom I.O."/>
            <person name="Guillou S."/>
            <person name="Cros-Aarteil S."/>
            <person name="Calhoun S."/>
            <person name="Haridas S."/>
            <person name="Kuo A."/>
            <person name="Mondo S."/>
            <person name="Pangilinan J."/>
            <person name="Riley R."/>
            <person name="LaButti K."/>
            <person name="Andreopoulos B."/>
            <person name="Lipzen A."/>
            <person name="Chen C."/>
            <person name="Yan M."/>
            <person name="Daum C."/>
            <person name="Ng V."/>
            <person name="Clum A."/>
            <person name="Steindorff A."/>
            <person name="Ohm R.A."/>
            <person name="Martin F."/>
            <person name="Silar P."/>
            <person name="Natvig D.O."/>
            <person name="Lalanne C."/>
            <person name="Gautier V."/>
            <person name="Ament-Velasquez S.L."/>
            <person name="Kruys A."/>
            <person name="Hutchinson M.I."/>
            <person name="Powell A.J."/>
            <person name="Barry K."/>
            <person name="Miller A.N."/>
            <person name="Grigoriev I.V."/>
            <person name="Debuchy R."/>
            <person name="Gladieux P."/>
            <person name="Hiltunen Thoren M."/>
            <person name="Johannesson H."/>
        </authorList>
    </citation>
    <scope>NUCLEOTIDE SEQUENCE</scope>
    <source>
        <strain evidence="2">CBS 990.96</strain>
    </source>
</reference>
<keyword evidence="3" id="KW-1185">Reference proteome</keyword>
<comment type="caution">
    <text evidence="2">The sequence shown here is derived from an EMBL/GenBank/DDBJ whole genome shotgun (WGS) entry which is preliminary data.</text>
</comment>